<proteinExistence type="predicted"/>
<reference evidence="2" key="1">
    <citation type="submission" date="2020-02" db="EMBL/GenBank/DDBJ databases">
        <authorList>
            <person name="Meier V. D."/>
        </authorList>
    </citation>
    <scope>NUCLEOTIDE SEQUENCE</scope>
    <source>
        <strain evidence="2">AVDCRST_MAG52</strain>
    </source>
</reference>
<sequence>ERHGQADQQDRRDVGQGEADGRGRDRQPRPPGRGQEGRVEEQPEAGRGARQGRLQV</sequence>
<feature type="non-terminal residue" evidence="2">
    <location>
        <position position="56"/>
    </location>
</feature>
<dbReference type="AlphaFoldDB" id="A0A6J4H2Q5"/>
<protein>
    <submittedName>
        <fullName evidence="2">Uncharacterized protein</fullName>
    </submittedName>
</protein>
<feature type="non-terminal residue" evidence="2">
    <location>
        <position position="1"/>
    </location>
</feature>
<dbReference type="EMBL" id="CADCTN010000001">
    <property type="protein sequence ID" value="CAA9209659.1"/>
    <property type="molecule type" value="Genomic_DNA"/>
</dbReference>
<feature type="compositionally biased region" description="Basic and acidic residues" evidence="1">
    <location>
        <begin position="1"/>
        <end position="28"/>
    </location>
</feature>
<evidence type="ECO:0000256" key="1">
    <source>
        <dbReference type="SAM" id="MobiDB-lite"/>
    </source>
</evidence>
<name>A0A6J4H2Q5_9ACTN</name>
<accession>A0A6J4H2Q5</accession>
<gene>
    <name evidence="2" type="ORF">AVDCRST_MAG52-1118</name>
</gene>
<organism evidence="2">
    <name type="scientific">uncultured Blastococcus sp</name>
    <dbReference type="NCBI Taxonomy" id="217144"/>
    <lineage>
        <taxon>Bacteria</taxon>
        <taxon>Bacillati</taxon>
        <taxon>Actinomycetota</taxon>
        <taxon>Actinomycetes</taxon>
        <taxon>Geodermatophilales</taxon>
        <taxon>Geodermatophilaceae</taxon>
        <taxon>Blastococcus</taxon>
        <taxon>environmental samples</taxon>
    </lineage>
</organism>
<evidence type="ECO:0000313" key="2">
    <source>
        <dbReference type="EMBL" id="CAA9209659.1"/>
    </source>
</evidence>
<feature type="region of interest" description="Disordered" evidence="1">
    <location>
        <begin position="1"/>
        <end position="56"/>
    </location>
</feature>